<evidence type="ECO:0000313" key="3">
    <source>
        <dbReference type="Proteomes" id="UP001516464"/>
    </source>
</evidence>
<evidence type="ECO:0000256" key="1">
    <source>
        <dbReference type="SAM" id="SignalP"/>
    </source>
</evidence>
<keyword evidence="3" id="KW-1185">Reference proteome</keyword>
<organism evidence="2 3">
    <name type="scientific">Astathelohania contejeani</name>
    <dbReference type="NCBI Taxonomy" id="164912"/>
    <lineage>
        <taxon>Eukaryota</taxon>
        <taxon>Fungi</taxon>
        <taxon>Fungi incertae sedis</taxon>
        <taxon>Microsporidia</taxon>
        <taxon>Astathelohaniidae</taxon>
        <taxon>Astathelohania</taxon>
    </lineage>
</organism>
<gene>
    <name evidence="2" type="ORF">TCON_2465</name>
</gene>
<feature type="signal peptide" evidence="1">
    <location>
        <begin position="1"/>
        <end position="31"/>
    </location>
</feature>
<name>A0ABQ7HVX5_9MICR</name>
<accession>A0ABQ7HVX5</accession>
<sequence length="265" mass="30334">MTSKMKNMELVTVLIFLLVTITKNTTSCIDAQNIIPWAPLYIRKPYITFVDDPFHPTWQTRHQQSKAQIVQGEVLIPTVHNISFILTCGVCYKYFYRLQAQVTINVTIKNGNDVGESLSYEIFPGQFKYYIGCKIYECVITKVRITIHKSSVKAGNIICHLNRNKQHIQEIQPFRGIKKVKIYDIDNNMCALPPNLTLDSVIKSPGLIEKEHVCYIYPIVVVSTSQREAQPLLVYKINYTHTHSLSNHISSQAGYIIIFLLLALN</sequence>
<dbReference type="Proteomes" id="UP001516464">
    <property type="component" value="Unassembled WGS sequence"/>
</dbReference>
<dbReference type="EMBL" id="SBIQ01000319">
    <property type="protein sequence ID" value="KAF7680917.1"/>
    <property type="molecule type" value="Genomic_DNA"/>
</dbReference>
<protein>
    <submittedName>
        <fullName evidence="2">Uncharacterized protein</fullName>
    </submittedName>
</protein>
<reference evidence="2 3" key="1">
    <citation type="submission" date="2019-01" db="EMBL/GenBank/DDBJ databases">
        <title>Genomes sequencing and comparative genomics of infectious freshwater microsporidia, Cucumispora dikerogammari and Thelohania contejeani.</title>
        <authorList>
            <person name="Cormier A."/>
            <person name="Giraud I."/>
            <person name="Wattier R."/>
            <person name="Teixeira M."/>
            <person name="Grandjean F."/>
            <person name="Rigaud T."/>
            <person name="Cordaux R."/>
        </authorList>
    </citation>
    <scope>NUCLEOTIDE SEQUENCE [LARGE SCALE GENOMIC DNA]</scope>
    <source>
        <strain evidence="2">T1</strain>
        <tissue evidence="2">Spores</tissue>
    </source>
</reference>
<evidence type="ECO:0000313" key="2">
    <source>
        <dbReference type="EMBL" id="KAF7680917.1"/>
    </source>
</evidence>
<keyword evidence="1" id="KW-0732">Signal</keyword>
<proteinExistence type="predicted"/>
<comment type="caution">
    <text evidence="2">The sequence shown here is derived from an EMBL/GenBank/DDBJ whole genome shotgun (WGS) entry which is preliminary data.</text>
</comment>
<feature type="chain" id="PRO_5046496342" evidence="1">
    <location>
        <begin position="32"/>
        <end position="265"/>
    </location>
</feature>